<evidence type="ECO:0000313" key="4">
    <source>
        <dbReference type="Proteomes" id="UP000664132"/>
    </source>
</evidence>
<dbReference type="InterPro" id="IPR000801">
    <property type="entry name" value="Esterase-like"/>
</dbReference>
<organism evidence="3 4">
    <name type="scientific">Cadophora malorum</name>
    <dbReference type="NCBI Taxonomy" id="108018"/>
    <lineage>
        <taxon>Eukaryota</taxon>
        <taxon>Fungi</taxon>
        <taxon>Dikarya</taxon>
        <taxon>Ascomycota</taxon>
        <taxon>Pezizomycotina</taxon>
        <taxon>Leotiomycetes</taxon>
        <taxon>Helotiales</taxon>
        <taxon>Ploettnerulaceae</taxon>
        <taxon>Cadophora</taxon>
    </lineage>
</organism>
<protein>
    <submittedName>
        <fullName evidence="3">Uncharacterized protein</fullName>
    </submittedName>
</protein>
<dbReference type="InterPro" id="IPR029058">
    <property type="entry name" value="AB_hydrolase_fold"/>
</dbReference>
<dbReference type="PANTHER" id="PTHR40841">
    <property type="entry name" value="SIDEROPHORE TRIACETYLFUSARININE C ESTERASE"/>
    <property type="match status" value="1"/>
</dbReference>
<dbReference type="AlphaFoldDB" id="A0A8H7W5Y7"/>
<comment type="caution">
    <text evidence="3">The sequence shown here is derived from an EMBL/GenBank/DDBJ whole genome shotgun (WGS) entry which is preliminary data.</text>
</comment>
<dbReference type="GO" id="GO:0016788">
    <property type="term" value="F:hydrolase activity, acting on ester bonds"/>
    <property type="evidence" value="ECO:0007669"/>
    <property type="project" value="TreeGrafter"/>
</dbReference>
<dbReference type="Proteomes" id="UP000664132">
    <property type="component" value="Unassembled WGS sequence"/>
</dbReference>
<evidence type="ECO:0000256" key="2">
    <source>
        <dbReference type="ARBA" id="ARBA00022801"/>
    </source>
</evidence>
<comment type="similarity">
    <text evidence="1">Belongs to the esterase D family.</text>
</comment>
<sequence>MAQASPCVPKHTAQWDMSSSQGVKYQIMISYPLQWKFEKEGDFSGKKANVIYVTDGNAFFFSTMEAVRRKACCAWAAPDVIVVGIGYQMKDTIWVWDEQRRVDLTPPCEMGEWPPGHDGKPHKTPYGGADKLLDFIQDELKPFVKIQALPGVTVDEETLWGHSYGGLFALHALFTRADMFDYYVAASASVEWNSQFIIKEETAWLAKPEKEGAKKRRLVLFWGGNEQPAVRGKLQTDEQWETRRRIAEIARQRDYAVEMYERLEKSGRFEKLEMKEYPKEDHVSVTGCAIEGGITFSQGQF</sequence>
<reference evidence="3" key="1">
    <citation type="submission" date="2021-02" db="EMBL/GenBank/DDBJ databases">
        <title>Genome sequence Cadophora malorum strain M34.</title>
        <authorList>
            <person name="Stefanovic E."/>
            <person name="Vu D."/>
            <person name="Scully C."/>
            <person name="Dijksterhuis J."/>
            <person name="Roader J."/>
            <person name="Houbraken J."/>
        </authorList>
    </citation>
    <scope>NUCLEOTIDE SEQUENCE</scope>
    <source>
        <strain evidence="3">M34</strain>
    </source>
</reference>
<dbReference type="OrthoDB" id="446683at2759"/>
<keyword evidence="4" id="KW-1185">Reference proteome</keyword>
<evidence type="ECO:0000256" key="1">
    <source>
        <dbReference type="ARBA" id="ARBA00005622"/>
    </source>
</evidence>
<gene>
    <name evidence="3" type="ORF">IFR04_010309</name>
</gene>
<proteinExistence type="inferred from homology"/>
<dbReference type="Gene3D" id="3.40.50.1820">
    <property type="entry name" value="alpha/beta hydrolase"/>
    <property type="match status" value="1"/>
</dbReference>
<evidence type="ECO:0000313" key="3">
    <source>
        <dbReference type="EMBL" id="KAG4416562.1"/>
    </source>
</evidence>
<dbReference type="InterPro" id="IPR052558">
    <property type="entry name" value="Siderophore_Hydrolase_D"/>
</dbReference>
<name>A0A8H7W5Y7_9HELO</name>
<dbReference type="SUPFAM" id="SSF53474">
    <property type="entry name" value="alpha/beta-Hydrolases"/>
    <property type="match status" value="1"/>
</dbReference>
<dbReference type="Pfam" id="PF00756">
    <property type="entry name" value="Esterase"/>
    <property type="match status" value="1"/>
</dbReference>
<accession>A0A8H7W5Y7</accession>
<dbReference type="PANTHER" id="PTHR40841:SF2">
    <property type="entry name" value="SIDEROPHORE-DEGRADING ESTERASE (EUROFUNG)"/>
    <property type="match status" value="1"/>
</dbReference>
<dbReference type="EMBL" id="JAFJYH010000182">
    <property type="protein sequence ID" value="KAG4416562.1"/>
    <property type="molecule type" value="Genomic_DNA"/>
</dbReference>
<keyword evidence="2" id="KW-0378">Hydrolase</keyword>